<gene>
    <name evidence="1" type="ORF">APAC_0060</name>
</gene>
<dbReference type="SUPFAM" id="SSF53335">
    <property type="entry name" value="S-adenosyl-L-methionine-dependent methyltransferases"/>
    <property type="match status" value="1"/>
</dbReference>
<dbReference type="InterPro" id="IPR029063">
    <property type="entry name" value="SAM-dependent_MTases_sf"/>
</dbReference>
<reference evidence="1 2" key="1">
    <citation type="submission" date="2019-09" db="EMBL/GenBank/DDBJ databases">
        <title>Complete genome sequencing of four Arcobacter species reveals a diverse suite of mobile elements.</title>
        <authorList>
            <person name="Miller W.G."/>
            <person name="Yee E."/>
            <person name="Bono J.L."/>
        </authorList>
    </citation>
    <scope>NUCLEOTIDE SEQUENCE [LARGE SCALE GENOMIC DNA]</scope>
    <source>
        <strain evidence="1 2">LMG 26638</strain>
    </source>
</reference>
<reference evidence="1 2" key="3">
    <citation type="submission" date="2019-09" db="EMBL/GenBank/DDBJ databases">
        <title>Taxonomic note: a critical rebuttal of the proposed division of the genus Arcobacter into six genera, emended descriptions of Arcobacter anaerophilus and the genus Arcobacter, and an assessment of genus-level boundaries for Epsilonproteobacteria using in silico genomic comparator tools.</title>
        <authorList>
            <person name="On S.L.W."/>
            <person name="Miller W.G."/>
            <person name="Biggs P."/>
            <person name="Cornelius A."/>
            <person name="Vandamme P."/>
        </authorList>
    </citation>
    <scope>NUCLEOTIDE SEQUENCE [LARGE SCALE GENOMIC DNA]</scope>
    <source>
        <strain evidence="1 2">LMG 26638</strain>
    </source>
</reference>
<name>A0A5C2H2Q0_9BACT</name>
<accession>A0A5C2H2Q0</accession>
<dbReference type="EMBL" id="CP035928">
    <property type="protein sequence ID" value="QEP33231.1"/>
    <property type="molecule type" value="Genomic_DNA"/>
</dbReference>
<organism evidence="1 2">
    <name type="scientific">Malaciobacter pacificus</name>
    <dbReference type="NCBI Taxonomy" id="1080223"/>
    <lineage>
        <taxon>Bacteria</taxon>
        <taxon>Pseudomonadati</taxon>
        <taxon>Campylobacterota</taxon>
        <taxon>Epsilonproteobacteria</taxon>
        <taxon>Campylobacterales</taxon>
        <taxon>Arcobacteraceae</taxon>
        <taxon>Malaciobacter</taxon>
    </lineage>
</organism>
<dbReference type="AlphaFoldDB" id="A0A5C2H2Q0"/>
<reference evidence="2" key="2">
    <citation type="submission" date="2019-09" db="EMBL/GenBank/DDBJ databases">
        <title>Complete genome sequencing of four Arcobacter species reveals a diverse suite of mobile elements.</title>
        <authorList>
            <person name="On S.L.W."/>
            <person name="Miller W.G."/>
            <person name="Biggs P."/>
            <person name="Cornelius A."/>
            <person name="Vandamme P."/>
        </authorList>
    </citation>
    <scope>NUCLEOTIDE SEQUENCE [LARGE SCALE GENOMIC DNA]</scope>
    <source>
        <strain evidence="2">LMG 26638</strain>
    </source>
</reference>
<keyword evidence="1" id="KW-0489">Methyltransferase</keyword>
<evidence type="ECO:0000313" key="1">
    <source>
        <dbReference type="EMBL" id="QEP33231.1"/>
    </source>
</evidence>
<dbReference type="RefSeq" id="WP_130232206.1">
    <property type="nucleotide sequence ID" value="NZ_BMEF01000014.1"/>
</dbReference>
<dbReference type="GO" id="GO:0032259">
    <property type="term" value="P:methylation"/>
    <property type="evidence" value="ECO:0007669"/>
    <property type="project" value="UniProtKB-KW"/>
</dbReference>
<sequence length="186" mass="22137">MISNHEFYKKAHEKYNTSAKALHWVSTYSQEKRFEVLISFIKEELSNSTLIDVGCGYGHLITYLNNKSIKPKAYVGIDCEDFMIEINKKKYPDYDFFVLDILEDELPKVDYYFCSGAMNILPKKYVFRFIKKCYEASNKGFVFNFITNSFFRTSKKEIIDYCKTFNPNIELKENYLKYDFSIFIKK</sequence>
<evidence type="ECO:0000313" key="2">
    <source>
        <dbReference type="Proteomes" id="UP000322726"/>
    </source>
</evidence>
<keyword evidence="2" id="KW-1185">Reference proteome</keyword>
<keyword evidence="1" id="KW-0808">Transferase</keyword>
<protein>
    <submittedName>
        <fullName evidence="1">Methyltransferase</fullName>
    </submittedName>
</protein>
<dbReference type="Proteomes" id="UP000322726">
    <property type="component" value="Chromosome"/>
</dbReference>
<proteinExistence type="predicted"/>
<dbReference type="InterPro" id="IPR041698">
    <property type="entry name" value="Methyltransf_25"/>
</dbReference>
<dbReference type="OrthoDB" id="9791837at2"/>
<dbReference type="KEGG" id="apai:APAC_0060"/>
<dbReference type="Gene3D" id="3.40.50.150">
    <property type="entry name" value="Vaccinia Virus protein VP39"/>
    <property type="match status" value="1"/>
</dbReference>
<dbReference type="Pfam" id="PF13649">
    <property type="entry name" value="Methyltransf_25"/>
    <property type="match status" value="1"/>
</dbReference>
<dbReference type="GO" id="GO:0008168">
    <property type="term" value="F:methyltransferase activity"/>
    <property type="evidence" value="ECO:0007669"/>
    <property type="project" value="UniProtKB-KW"/>
</dbReference>
<dbReference type="CDD" id="cd02440">
    <property type="entry name" value="AdoMet_MTases"/>
    <property type="match status" value="1"/>
</dbReference>